<keyword evidence="1" id="KW-0378">Hydrolase</keyword>
<comment type="caution">
    <text evidence="4">The sequence shown here is derived from an EMBL/GenBank/DDBJ whole genome shotgun (WGS) entry which is preliminary data.</text>
</comment>
<feature type="signal peptide" evidence="3">
    <location>
        <begin position="1"/>
        <end position="21"/>
    </location>
</feature>
<protein>
    <submittedName>
        <fullName evidence="4">Sortase family protein</fullName>
    </submittedName>
</protein>
<dbReference type="InterPro" id="IPR042001">
    <property type="entry name" value="Sortase_F"/>
</dbReference>
<keyword evidence="5" id="KW-1185">Reference proteome</keyword>
<proteinExistence type="predicted"/>
<evidence type="ECO:0000313" key="5">
    <source>
        <dbReference type="Proteomes" id="UP000280726"/>
    </source>
</evidence>
<feature type="chain" id="PRO_5038793844" evidence="3">
    <location>
        <begin position="22"/>
        <end position="239"/>
    </location>
</feature>
<evidence type="ECO:0000256" key="1">
    <source>
        <dbReference type="ARBA" id="ARBA00022801"/>
    </source>
</evidence>
<accession>A0A3N5A182</accession>
<feature type="region of interest" description="Disordered" evidence="2">
    <location>
        <begin position="20"/>
        <end position="77"/>
    </location>
</feature>
<dbReference type="Gene3D" id="2.40.260.10">
    <property type="entry name" value="Sortase"/>
    <property type="match status" value="1"/>
</dbReference>
<dbReference type="Pfam" id="PF04203">
    <property type="entry name" value="Sortase"/>
    <property type="match status" value="1"/>
</dbReference>
<gene>
    <name evidence="4" type="ORF">EDD32_0042</name>
</gene>
<dbReference type="InterPro" id="IPR023365">
    <property type="entry name" value="Sortase_dom-sf"/>
</dbReference>
<dbReference type="Proteomes" id="UP000280726">
    <property type="component" value="Unassembled WGS sequence"/>
</dbReference>
<reference evidence="4 5" key="1">
    <citation type="submission" date="2018-11" db="EMBL/GenBank/DDBJ databases">
        <title>Sequencing the genomes of 1000 actinobacteria strains.</title>
        <authorList>
            <person name="Klenk H.-P."/>
        </authorList>
    </citation>
    <scope>NUCLEOTIDE SEQUENCE [LARGE SCALE GENOMIC DNA]</scope>
    <source>
        <strain evidence="4 5">DSM 14418</strain>
    </source>
</reference>
<keyword evidence="3" id="KW-0732">Signal</keyword>
<dbReference type="InterPro" id="IPR005754">
    <property type="entry name" value="Sortase"/>
</dbReference>
<dbReference type="GO" id="GO:0016787">
    <property type="term" value="F:hydrolase activity"/>
    <property type="evidence" value="ECO:0007669"/>
    <property type="project" value="UniProtKB-KW"/>
</dbReference>
<dbReference type="AlphaFoldDB" id="A0A3N5A182"/>
<dbReference type="PROSITE" id="PS51257">
    <property type="entry name" value="PROKAR_LIPOPROTEIN"/>
    <property type="match status" value="1"/>
</dbReference>
<evidence type="ECO:0000256" key="2">
    <source>
        <dbReference type="SAM" id="MobiDB-lite"/>
    </source>
</evidence>
<evidence type="ECO:0000313" key="4">
    <source>
        <dbReference type="EMBL" id="RPF25641.1"/>
    </source>
</evidence>
<dbReference type="CDD" id="cd05829">
    <property type="entry name" value="Sortase_F"/>
    <property type="match status" value="1"/>
</dbReference>
<dbReference type="EMBL" id="RKRA01000001">
    <property type="protein sequence ID" value="RPF25641.1"/>
    <property type="molecule type" value="Genomic_DNA"/>
</dbReference>
<evidence type="ECO:0000256" key="3">
    <source>
        <dbReference type="SAM" id="SignalP"/>
    </source>
</evidence>
<sequence length="239" mass="24555">MTGTRALTVAVLLLGGCAVTVQPPTETPSRSASAERAPAGDADTAAAEPPTADRPPASGEPGAAVVPPPPSAPVPVSVRDATGVPAVPTRTAPVRLVYEALGVDIPVDAVGVAPDGQMEIPEDAARAGWYRHGPGLDAGAGTAVVAAHAGSYVTPRGPLYDLPDARPGDVVVLTGDDGSEVRYEVETVEQTTKTVIDWSAYFRRDGEPRLVLVTCGGEWDAQRQSYDDNVTVTARLVGS</sequence>
<organism evidence="4 5">
    <name type="scientific">Georgenia muralis</name>
    <dbReference type="NCBI Taxonomy" id="154117"/>
    <lineage>
        <taxon>Bacteria</taxon>
        <taxon>Bacillati</taxon>
        <taxon>Actinomycetota</taxon>
        <taxon>Actinomycetes</taxon>
        <taxon>Micrococcales</taxon>
        <taxon>Bogoriellaceae</taxon>
        <taxon>Georgenia</taxon>
    </lineage>
</organism>
<name>A0A3N5A182_9MICO</name>
<feature type="compositionally biased region" description="Low complexity" evidence="2">
    <location>
        <begin position="28"/>
        <end position="65"/>
    </location>
</feature>